<dbReference type="eggNOG" id="ENOG5032P4K">
    <property type="taxonomic scope" value="Bacteria"/>
</dbReference>
<evidence type="ECO:0000313" key="1">
    <source>
        <dbReference type="EMBL" id="ADR18996.1"/>
    </source>
</evidence>
<protein>
    <submittedName>
        <fullName evidence="1">Uncharacterized protein</fullName>
    </submittedName>
</protein>
<dbReference type="KEGG" id="cni:Calni_1085"/>
<accession>E4TI80</accession>
<dbReference type="STRING" id="768670.Calni_1085"/>
<name>E4TI80_CALNY</name>
<evidence type="ECO:0000313" key="2">
    <source>
        <dbReference type="Proteomes" id="UP000007039"/>
    </source>
</evidence>
<dbReference type="HOGENOM" id="CLU_084166_0_0_0"/>
<reference key="1">
    <citation type="submission" date="2010-11" db="EMBL/GenBank/DDBJ databases">
        <title>The complete genome of chromosome of Calditerrivibrio nitroreducens DSM 19672.</title>
        <authorList>
            <consortium name="US DOE Joint Genome Institute (JGI-PGF)"/>
            <person name="Lucas S."/>
            <person name="Copeland A."/>
            <person name="Lapidus A."/>
            <person name="Bruce D."/>
            <person name="Goodwin L."/>
            <person name="Pitluck S."/>
            <person name="Kyrpides N."/>
            <person name="Mavromatis K."/>
            <person name="Ivanova N."/>
            <person name="Mikhailova N."/>
            <person name="Zeytun A."/>
            <person name="Brettin T."/>
            <person name="Detter J.C."/>
            <person name="Tapia R."/>
            <person name="Han C."/>
            <person name="Land M."/>
            <person name="Hauser L."/>
            <person name="Markowitz V."/>
            <person name="Cheng J.-F."/>
            <person name="Hugenholtz P."/>
            <person name="Woyke T."/>
            <person name="Wu D."/>
            <person name="Spring S."/>
            <person name="Schroeder M."/>
            <person name="Brambilla E."/>
            <person name="Klenk H.-P."/>
            <person name="Eisen J.A."/>
        </authorList>
    </citation>
    <scope>NUCLEOTIDE SEQUENCE [LARGE SCALE GENOMIC DNA]</scope>
    <source>
        <strain>DSM 19672</strain>
    </source>
</reference>
<dbReference type="AlphaFoldDB" id="E4TI80"/>
<gene>
    <name evidence="1" type="ordered locus">Calni_1085</name>
</gene>
<organism evidence="1 2">
    <name type="scientific">Calditerrivibrio nitroreducens (strain DSM 19672 / NBRC 101217 / Yu37-1)</name>
    <dbReference type="NCBI Taxonomy" id="768670"/>
    <lineage>
        <taxon>Bacteria</taxon>
        <taxon>Pseudomonadati</taxon>
        <taxon>Deferribacterota</taxon>
        <taxon>Deferribacteres</taxon>
        <taxon>Deferribacterales</taxon>
        <taxon>Calditerrivibrionaceae</taxon>
    </lineage>
</organism>
<dbReference type="OrthoDB" id="9799982at2"/>
<proteinExistence type="predicted"/>
<sequence length="260" mass="31261">MKKIDRELFRWFYKKNDRSDIYLPILWHNFQLNYFDFEGESFIVKDDWEPLNAIHFSIDFYGTSDLNLGHLARIFKICQWFGINPEDVEIFSKYGIKGRVALDSLNKFLTMNSVLQEYFDHKKLPLKYVRQIFQFKDNLKKILNDFIIKKSPSVGDFRNFINFLSDYGYLIDTDTYYDELISDITRKKDKRFYEFEDRFREAVNQFKIIGVKNITNFETPELLISFVIKDLSDLDAALVEVSDKNRFNNIFKIMEEYDLS</sequence>
<dbReference type="EMBL" id="CP002347">
    <property type="protein sequence ID" value="ADR18996.1"/>
    <property type="molecule type" value="Genomic_DNA"/>
</dbReference>
<reference evidence="1 2" key="2">
    <citation type="journal article" date="2011" name="Stand. Genomic Sci.">
        <title>Complete genome sequence of Calditerrivibrio nitroreducens type strain (Yu37-1).</title>
        <authorList>
            <person name="Pitluck S."/>
            <person name="Sikorski J."/>
            <person name="Zeytun A."/>
            <person name="Lapidus A."/>
            <person name="Nolan M."/>
            <person name="Lucas S."/>
            <person name="Hammon N."/>
            <person name="Deshpande S."/>
            <person name="Cheng J.F."/>
            <person name="Tapia R."/>
            <person name="Han C."/>
            <person name="Goodwin L."/>
            <person name="Liolios K."/>
            <person name="Pagani I."/>
            <person name="Ivanova N."/>
            <person name="Mavromatis K."/>
            <person name="Pati A."/>
            <person name="Chen A."/>
            <person name="Palaniappan K."/>
            <person name="Hauser L."/>
            <person name="Chang Y.J."/>
            <person name="Jeffries C.D."/>
            <person name="Detter J.C."/>
            <person name="Brambilla E."/>
            <person name="Djao O.D."/>
            <person name="Rohde M."/>
            <person name="Spring S."/>
            <person name="Goker M."/>
            <person name="Woyke T."/>
            <person name="Bristow J."/>
            <person name="Eisen J.A."/>
            <person name="Markowitz V."/>
            <person name="Hugenholtz P."/>
            <person name="Kyrpides N.C."/>
            <person name="Klenk H.P."/>
            <person name="Land M."/>
        </authorList>
    </citation>
    <scope>NUCLEOTIDE SEQUENCE [LARGE SCALE GENOMIC DNA]</scope>
    <source>
        <strain evidence="2">DSM 19672 / NBRC 101217 / Yu37-1</strain>
    </source>
</reference>
<keyword evidence="2" id="KW-1185">Reference proteome</keyword>
<dbReference type="Proteomes" id="UP000007039">
    <property type="component" value="Chromosome"/>
</dbReference>
<dbReference type="RefSeq" id="WP_013451208.1">
    <property type="nucleotide sequence ID" value="NC_014758.1"/>
</dbReference>